<dbReference type="RefSeq" id="WP_121648216.1">
    <property type="nucleotide sequence ID" value="NZ_RCUX01000005.1"/>
</dbReference>
<dbReference type="Proteomes" id="UP000272503">
    <property type="component" value="Unassembled WGS sequence"/>
</dbReference>
<feature type="transmembrane region" description="Helical" evidence="1">
    <location>
        <begin position="43"/>
        <end position="62"/>
    </location>
</feature>
<dbReference type="AlphaFoldDB" id="A0A3L7A8M6"/>
<gene>
    <name evidence="2" type="ORF">D9V32_07140</name>
</gene>
<keyword evidence="1" id="KW-1133">Transmembrane helix</keyword>
<keyword evidence="1" id="KW-0472">Membrane</keyword>
<keyword evidence="1" id="KW-0812">Transmembrane</keyword>
<evidence type="ECO:0000313" key="2">
    <source>
        <dbReference type="EMBL" id="RLP75931.1"/>
    </source>
</evidence>
<dbReference type="EMBL" id="RCUX01000005">
    <property type="protein sequence ID" value="RLP75931.1"/>
    <property type="molecule type" value="Genomic_DNA"/>
</dbReference>
<organism evidence="2 3">
    <name type="scientific">Mycetocola tolaasinivorans</name>
    <dbReference type="NCBI Taxonomy" id="76635"/>
    <lineage>
        <taxon>Bacteria</taxon>
        <taxon>Bacillati</taxon>
        <taxon>Actinomycetota</taxon>
        <taxon>Actinomycetes</taxon>
        <taxon>Micrococcales</taxon>
        <taxon>Microbacteriaceae</taxon>
        <taxon>Mycetocola</taxon>
    </lineage>
</organism>
<sequence length="82" mass="9189">MGNTMVSGWHIFIFLGVLALFASWIYAIVVTARDSHLSTAERAIWIVLLIVFQVFALAAWTLDRFLRRLRRGGRGATATPTP</sequence>
<name>A0A3L7A8M6_9MICO</name>
<proteinExistence type="predicted"/>
<evidence type="ECO:0008006" key="4">
    <source>
        <dbReference type="Google" id="ProtNLM"/>
    </source>
</evidence>
<accession>A0A3L7A8M6</accession>
<keyword evidence="3" id="KW-1185">Reference proteome</keyword>
<evidence type="ECO:0000313" key="3">
    <source>
        <dbReference type="Proteomes" id="UP000272503"/>
    </source>
</evidence>
<evidence type="ECO:0000256" key="1">
    <source>
        <dbReference type="SAM" id="Phobius"/>
    </source>
</evidence>
<comment type="caution">
    <text evidence="2">The sequence shown here is derived from an EMBL/GenBank/DDBJ whole genome shotgun (WGS) entry which is preliminary data.</text>
</comment>
<protein>
    <recommendedName>
        <fullName evidence="4">Cardiolipin synthase N-terminal domain-containing protein</fullName>
    </recommendedName>
</protein>
<reference evidence="2 3" key="1">
    <citation type="submission" date="2018-10" db="EMBL/GenBank/DDBJ databases">
        <authorList>
            <person name="Li J."/>
        </authorList>
    </citation>
    <scope>NUCLEOTIDE SEQUENCE [LARGE SCALE GENOMIC DNA]</scope>
    <source>
        <strain evidence="2 3">IF 016277</strain>
    </source>
</reference>